<dbReference type="InterPro" id="IPR005064">
    <property type="entry name" value="BUG"/>
</dbReference>
<dbReference type="InterPro" id="IPR007400">
    <property type="entry name" value="PrpF-like"/>
</dbReference>
<gene>
    <name evidence="4" type="ORF">H8R02_05625</name>
</gene>
<dbReference type="NCBIfam" id="NF033377">
    <property type="entry name" value="OMA_tautomer"/>
    <property type="match status" value="1"/>
</dbReference>
<dbReference type="PANTHER" id="PTHR43709">
    <property type="entry name" value="ACONITATE ISOMERASE-RELATED"/>
    <property type="match status" value="1"/>
</dbReference>
<keyword evidence="3 4" id="KW-0413">Isomerase</keyword>
<comment type="similarity">
    <text evidence="2">Belongs to the PrpF family.</text>
</comment>
<dbReference type="Gene3D" id="3.40.190.150">
    <property type="entry name" value="Bordetella uptake gene, domain 1"/>
    <property type="match status" value="1"/>
</dbReference>
<protein>
    <submittedName>
        <fullName evidence="4">4-oxalomesaconate tautomerase</fullName>
        <ecNumber evidence="4">5.3.2.8</ecNumber>
    </submittedName>
</protein>
<dbReference type="PANTHER" id="PTHR43709:SF3">
    <property type="entry name" value="ISOMERASE YBHH-RELATED"/>
    <property type="match status" value="1"/>
</dbReference>
<proteinExistence type="inferred from homology"/>
<evidence type="ECO:0000313" key="5">
    <source>
        <dbReference type="Proteomes" id="UP000596827"/>
    </source>
</evidence>
<accession>A0A923M4Q7</accession>
<comment type="caution">
    <text evidence="4">The sequence shown here is derived from an EMBL/GenBank/DDBJ whole genome shotgun (WGS) entry which is preliminary data.</text>
</comment>
<comment type="similarity">
    <text evidence="1">Belongs to the UPF0065 (bug) family.</text>
</comment>
<dbReference type="EC" id="5.3.2.8" evidence="4"/>
<organism evidence="4 5">
    <name type="scientific">Ramlibacter albus</name>
    <dbReference type="NCBI Taxonomy" id="2079448"/>
    <lineage>
        <taxon>Bacteria</taxon>
        <taxon>Pseudomonadati</taxon>
        <taxon>Pseudomonadota</taxon>
        <taxon>Betaproteobacteria</taxon>
        <taxon>Burkholderiales</taxon>
        <taxon>Comamonadaceae</taxon>
        <taxon>Ramlibacter</taxon>
    </lineage>
</organism>
<sequence length="685" mass="72045">MQRTIPCVLMRAGTSRGPFFLREWLPADETARDEALIGAIGASDLLQVDGVGGGSTLTSKVAIVSKSSQPGCDVDYLFAQVGVGQKSVDTRPNCGNMLSGVAPFAIEQGLVAVKEGETTVRVFNVNTRSRIDVTVQTPGRRVQYDGDTGIDGVAGTAAPIRLNFLDAWGAVTGSLFPTGHRIDTIEGIEVTCIDAAMPLVIMRARDLGLTGRELPAELDADAALMARIEKIRCAAGEAMGLGDVSGSVVPKPVIASDGDDADSITSRYFTPRRCHASHAVTGAIGVATAFALPGTVASGRTRRAGVRSIAVLHPQGRIEIEVTVEGAGDEARVQRAALVRTARKILQGDLHLPPYVFSNVPEGDKPMKRFIAPAVAAAMIAATPAMAAYPEKPITLVVPTAAGGGNDAMARTIAQKLGPLLGQQIIVDNRAGANGAIASEFVARAPADGHTLMFGYIATHAMNPALQKLRYDPVADFAPIGLVANSPTLMVANPTVAVKDVKDLVTQLKAKPDKFAYASAGNGTAPHFAAELFKLNAGVKMIGAPYRGSAPAITDTIGGQTQFMFPSLFTAMPYVKSGKLKALAVAGPKRSPLLPDVPTLKEAGVDGVDVQQWYGFFAPAKTPKPVIDQINKALNQVLADKETIKRIQEHGAEVETSTPERFGELVKSELAKWKGVVQRAKLTAE</sequence>
<dbReference type="CDD" id="cd13578">
    <property type="entry name" value="PBP2_Bug27"/>
    <property type="match status" value="1"/>
</dbReference>
<evidence type="ECO:0000256" key="1">
    <source>
        <dbReference type="ARBA" id="ARBA00006987"/>
    </source>
</evidence>
<dbReference type="Proteomes" id="UP000596827">
    <property type="component" value="Unassembled WGS sequence"/>
</dbReference>
<keyword evidence="5" id="KW-1185">Reference proteome</keyword>
<name>A0A923M4Q7_9BURK</name>
<dbReference type="InterPro" id="IPR042100">
    <property type="entry name" value="Bug_dom1"/>
</dbReference>
<dbReference type="Pfam" id="PF04303">
    <property type="entry name" value="PrpF"/>
    <property type="match status" value="1"/>
</dbReference>
<evidence type="ECO:0000256" key="3">
    <source>
        <dbReference type="ARBA" id="ARBA00023235"/>
    </source>
</evidence>
<dbReference type="EMBL" id="JACORU010000001">
    <property type="protein sequence ID" value="MBC5763920.1"/>
    <property type="molecule type" value="Genomic_DNA"/>
</dbReference>
<reference evidence="4" key="1">
    <citation type="submission" date="2020-08" db="EMBL/GenBank/DDBJ databases">
        <title>Ramlibacter sp. GTP1 16S ribosomal RNA gene genome sequencing and assembly.</title>
        <authorList>
            <person name="Kang M."/>
        </authorList>
    </citation>
    <scope>NUCLEOTIDE SEQUENCE</scope>
    <source>
        <strain evidence="4">GTP1</strain>
    </source>
</reference>
<dbReference type="InterPro" id="IPR047687">
    <property type="entry name" value="OMA_tautomer-like"/>
</dbReference>
<dbReference type="RefSeq" id="WP_187080334.1">
    <property type="nucleotide sequence ID" value="NZ_JACORU010000001.1"/>
</dbReference>
<dbReference type="Pfam" id="PF03401">
    <property type="entry name" value="TctC"/>
    <property type="match status" value="1"/>
</dbReference>
<dbReference type="SUPFAM" id="SSF53850">
    <property type="entry name" value="Periplasmic binding protein-like II"/>
    <property type="match status" value="1"/>
</dbReference>
<evidence type="ECO:0000313" key="4">
    <source>
        <dbReference type="EMBL" id="MBC5763920.1"/>
    </source>
</evidence>
<dbReference type="Gene3D" id="3.40.190.10">
    <property type="entry name" value="Periplasmic binding protein-like II"/>
    <property type="match status" value="1"/>
</dbReference>
<dbReference type="AlphaFoldDB" id="A0A923M4Q7"/>
<evidence type="ECO:0000256" key="2">
    <source>
        <dbReference type="ARBA" id="ARBA00007673"/>
    </source>
</evidence>
<dbReference type="SUPFAM" id="SSF54506">
    <property type="entry name" value="Diaminopimelate epimerase-like"/>
    <property type="match status" value="2"/>
</dbReference>
<dbReference type="GO" id="GO:0016853">
    <property type="term" value="F:isomerase activity"/>
    <property type="evidence" value="ECO:0007669"/>
    <property type="project" value="UniProtKB-KW"/>
</dbReference>
<dbReference type="Gene3D" id="3.10.310.10">
    <property type="entry name" value="Diaminopimelate Epimerase, Chain A, domain 1"/>
    <property type="match status" value="2"/>
</dbReference>